<dbReference type="Pfam" id="PF20047">
    <property type="entry name" value="DUF6449"/>
    <property type="match status" value="1"/>
</dbReference>
<feature type="transmembrane region" description="Helical" evidence="1">
    <location>
        <begin position="296"/>
        <end position="318"/>
    </location>
</feature>
<keyword evidence="1" id="KW-0472">Membrane</keyword>
<dbReference type="InterPro" id="IPR053046">
    <property type="entry name" value="ABC-5_transporter"/>
</dbReference>
<proteinExistence type="predicted"/>
<keyword evidence="1" id="KW-1133">Transmembrane helix</keyword>
<feature type="transmembrane region" description="Helical" evidence="1">
    <location>
        <begin position="61"/>
        <end position="82"/>
    </location>
</feature>
<reference evidence="3 4" key="1">
    <citation type="journal article" date="2014" name="Arch. Microbiol.">
        <title>Bacillus mesophilum sp. nov., strain IITR-54T, a novel 4-chlorobiphenyl dechlorinating bacterium.</title>
        <authorList>
            <person name="Manickam N."/>
            <person name="Singh N.K."/>
            <person name="Bajaj A."/>
            <person name="Kumar R.M."/>
            <person name="Kaur G."/>
            <person name="Kaur N."/>
            <person name="Bala M."/>
            <person name="Kumar A."/>
            <person name="Mayilraj S."/>
        </authorList>
    </citation>
    <scope>NUCLEOTIDE SEQUENCE [LARGE SCALE GENOMIC DNA]</scope>
    <source>
        <strain evidence="3 4">IITR-54</strain>
    </source>
</reference>
<accession>A0A7V7RME2</accession>
<evidence type="ECO:0000313" key="3">
    <source>
        <dbReference type="EMBL" id="KAB2333449.1"/>
    </source>
</evidence>
<dbReference type="Proteomes" id="UP000441354">
    <property type="component" value="Unassembled WGS sequence"/>
</dbReference>
<keyword evidence="1" id="KW-0812">Transmembrane</keyword>
<feature type="transmembrane region" description="Helical" evidence="1">
    <location>
        <begin position="178"/>
        <end position="199"/>
    </location>
</feature>
<feature type="transmembrane region" description="Helical" evidence="1">
    <location>
        <begin position="330"/>
        <end position="347"/>
    </location>
</feature>
<dbReference type="RefSeq" id="WP_151572696.1">
    <property type="nucleotide sequence ID" value="NZ_WBOT01000002.1"/>
</dbReference>
<feature type="transmembrane region" description="Helical" evidence="1">
    <location>
        <begin position="272"/>
        <end position="290"/>
    </location>
</feature>
<organism evidence="3 4">
    <name type="scientific">Bacillus mesophilum</name>
    <dbReference type="NCBI Taxonomy" id="1071718"/>
    <lineage>
        <taxon>Bacteria</taxon>
        <taxon>Bacillati</taxon>
        <taxon>Bacillota</taxon>
        <taxon>Bacilli</taxon>
        <taxon>Bacillales</taxon>
        <taxon>Bacillaceae</taxon>
        <taxon>Bacillus</taxon>
    </lineage>
</organism>
<dbReference type="OrthoDB" id="1706490at2"/>
<name>A0A7V7RME2_9BACI</name>
<feature type="transmembrane region" description="Helical" evidence="1">
    <location>
        <begin position="234"/>
        <end position="252"/>
    </location>
</feature>
<keyword evidence="4" id="KW-1185">Reference proteome</keyword>
<dbReference type="PANTHER" id="PTHR39177">
    <property type="entry name" value="ABC TRANSPORTER PERMEASE YTRC-RELATED"/>
    <property type="match status" value="1"/>
</dbReference>
<comment type="caution">
    <text evidence="3">The sequence shown here is derived from an EMBL/GenBank/DDBJ whole genome shotgun (WGS) entry which is preliminary data.</text>
</comment>
<evidence type="ECO:0000259" key="2">
    <source>
        <dbReference type="Pfam" id="PF20047"/>
    </source>
</evidence>
<feature type="domain" description="DUF6449" evidence="2">
    <location>
        <begin position="421"/>
        <end position="541"/>
    </location>
</feature>
<feature type="transmembrane region" description="Helical" evidence="1">
    <location>
        <begin position="145"/>
        <end position="166"/>
    </location>
</feature>
<protein>
    <recommendedName>
        <fullName evidence="2">DUF6449 domain-containing protein</fullName>
    </recommendedName>
</protein>
<dbReference type="EMBL" id="WBOT01000002">
    <property type="protein sequence ID" value="KAB2333449.1"/>
    <property type="molecule type" value="Genomic_DNA"/>
</dbReference>
<evidence type="ECO:0000313" key="4">
    <source>
        <dbReference type="Proteomes" id="UP000441354"/>
    </source>
</evidence>
<feature type="transmembrane region" description="Helical" evidence="1">
    <location>
        <begin position="20"/>
        <end position="41"/>
    </location>
</feature>
<gene>
    <name evidence="3" type="ORF">F7732_04975</name>
</gene>
<feature type="transmembrane region" description="Helical" evidence="1">
    <location>
        <begin position="102"/>
        <end position="125"/>
    </location>
</feature>
<sequence>MPYKTSLINRELQKMIFRSVGWISILQFAGLFFALPLQLMAFTEEERQYIFIDNLFSFQQGVQIVFTMGIPVLMAIFLFRFLHVRQYSDYVHSLPITRKALFHQYTITGILYLILPLVFITLILLAMYEPFQLEELFSLNDVGSWILIMLLFHILFFLMGVFIGTISGISAVQGALTYIGLLLPLGMLMLITINLSYFLTGFSADYILDTKLERFSPLVLFAQISYIEVDSLELILYSIAAVCLYILALFSYVKRPIEAVSHALVYPFLKPVFKYGVTFCMMLLGGLYCGEIQQKTSWIVAGYVIGAIIGYVIAEMVLQKSWRITFQVKGLLIFAIVMVGAAVLFKLDLTQFEKRIPSYDEIQGVHLSESYYYYQDSLENEMPVFLKEADNIEAVRDLHASIIKNRDYTGLGHDPTVYMTYLLKNGEKVVRSYQVDLNLYETYFKKIEESQEYKTNTNSIFQADPENISELIIDANGTLPKRTSITDNNKIQEAIRALKEDIQSASYENMISSKEPIAYIELRIKNSDNSIYMEWKTYDQHFKNWLQDQDLLEQSRITAEDIQYAYILKKEMIPEDLWLGYTYSDVFKEMNKHENVLKLTNKQDIDFLLNNASYSPQNEYIICYVYAKGEYDVKELAGKDAPASIVRHFEDN</sequence>
<evidence type="ECO:0000256" key="1">
    <source>
        <dbReference type="SAM" id="Phobius"/>
    </source>
</evidence>
<dbReference type="InterPro" id="IPR045611">
    <property type="entry name" value="DUF6449"/>
</dbReference>
<dbReference type="AlphaFoldDB" id="A0A7V7RME2"/>
<dbReference type="PANTHER" id="PTHR39177:SF1">
    <property type="entry name" value="ABC TRANSPORTER PERMEASE YTRC-RELATED"/>
    <property type="match status" value="1"/>
</dbReference>